<feature type="transmembrane region" description="Helical" evidence="12">
    <location>
        <begin position="716"/>
        <end position="739"/>
    </location>
</feature>
<evidence type="ECO:0000256" key="5">
    <source>
        <dbReference type="ARBA" id="ARBA00022729"/>
    </source>
</evidence>
<feature type="transmembrane region" description="Helical" evidence="12">
    <location>
        <begin position="783"/>
        <end position="806"/>
    </location>
</feature>
<protein>
    <recommendedName>
        <fullName evidence="14">G-protein coupled receptors family 3 profile domain-containing protein</fullName>
    </recommendedName>
</protein>
<dbReference type="PRINTS" id="PR00248">
    <property type="entry name" value="GPCRMGR"/>
</dbReference>
<feature type="chain" id="PRO_5040121316" description="G-protein coupled receptors family 3 profile domain-containing protein" evidence="13">
    <location>
        <begin position="26"/>
        <end position="823"/>
    </location>
</feature>
<evidence type="ECO:0000256" key="12">
    <source>
        <dbReference type="SAM" id="Phobius"/>
    </source>
</evidence>
<dbReference type="PROSITE" id="PS00981">
    <property type="entry name" value="G_PROTEIN_RECEP_F3_3"/>
    <property type="match status" value="1"/>
</dbReference>
<dbReference type="PANTHER" id="PTHR24061">
    <property type="entry name" value="CALCIUM-SENSING RECEPTOR-RELATED"/>
    <property type="match status" value="1"/>
</dbReference>
<sequence>MMGISALFVCLMWALGLFELNSALGLNGAGIKCKLQDTAHPPAFSMDGDYVVGGVFSIHNYMHTVKYNYTTMPEPLRCMGSIDSREVRFSRAMIFAIEEINNSSNLLPGVKLGYHIYDSCASVPMAAHLAFQLANGQDPEFSLGNDHNCSQSGMVMAIVGESGSTPSISMSRVLGPFNIPQVSHYATCACLSNKKQYPSFLRTIPSDQFQANALAKLVKHFGWTWIGAVRSDSDYGNNGMASFLDAAHREGICVEYSESFYRNNPRSKIQRVAEVIRRSTATVIVAFAASGDMRILLEELSREPSPPRQWLGSEAWVTDSQLLRFSFCAGAIGIGIQQAVIPGLRDFLLDLPLTKVSVSPVLTEFWESEFDCRLDQSGATGESLCDGTEDIQTLQSPYTDTSQLRITNMVYKAVYAIAHAFITQCARKLTLQESVLTELKKVSFSQNGYDVSFDANGDPVATYELEFHISRNLTWMEGGTQVPASVCTESCPAGTRKVLQRGKPICCYDCVPCPEGEISNATDSPDCFPCSDEFWPNAERNTCLPKPVEFLSIHEVLGIILAAFSVGGAFLAIITAAVFFHHRTSPIVRANNSELSFLLLFSLTLCFLCSLTFMGAPSDWSCMLRHTAFGITFVLCISCVLGKTIVVLMAFKATLPGRNIMKWFGPQQQRMTVVSFTFIQVLICIIWLVVSPPFPIKNLTTYKERIILECALGSAIGFWAVLGYIGLLAFFCFVLAILARKLPDNFNEAKLITFSMLIFCAVWITFIPAYVSSPGKFTVAVEIFAILASSFGLILCIFAPKCYIILFKPEKNTKKHLMNKNES</sequence>
<evidence type="ECO:0000256" key="13">
    <source>
        <dbReference type="SAM" id="SignalP"/>
    </source>
</evidence>
<evidence type="ECO:0000256" key="1">
    <source>
        <dbReference type="ARBA" id="ARBA00004651"/>
    </source>
</evidence>
<dbReference type="EMBL" id="CADEAL010000806">
    <property type="protein sequence ID" value="CAB1425460.1"/>
    <property type="molecule type" value="Genomic_DNA"/>
</dbReference>
<gene>
    <name evidence="15" type="ORF">PLEPLA_LOCUS13390</name>
</gene>
<comment type="similarity">
    <text evidence="2">Belongs to the G-protein coupled receptor 3 family.</text>
</comment>
<feature type="signal peptide" evidence="13">
    <location>
        <begin position="1"/>
        <end position="25"/>
    </location>
</feature>
<dbReference type="SUPFAM" id="SSF53822">
    <property type="entry name" value="Periplasmic binding protein-like I"/>
    <property type="match status" value="1"/>
</dbReference>
<evidence type="ECO:0000259" key="14">
    <source>
        <dbReference type="PROSITE" id="PS50259"/>
    </source>
</evidence>
<evidence type="ECO:0000256" key="10">
    <source>
        <dbReference type="ARBA" id="ARBA00023180"/>
    </source>
</evidence>
<keyword evidence="11" id="KW-0807">Transducer</keyword>
<feature type="transmembrane region" description="Helical" evidence="12">
    <location>
        <begin position="628"/>
        <end position="651"/>
    </location>
</feature>
<organism evidence="15 16">
    <name type="scientific">Pleuronectes platessa</name>
    <name type="common">European plaice</name>
    <dbReference type="NCBI Taxonomy" id="8262"/>
    <lineage>
        <taxon>Eukaryota</taxon>
        <taxon>Metazoa</taxon>
        <taxon>Chordata</taxon>
        <taxon>Craniata</taxon>
        <taxon>Vertebrata</taxon>
        <taxon>Euteleostomi</taxon>
        <taxon>Actinopterygii</taxon>
        <taxon>Neopterygii</taxon>
        <taxon>Teleostei</taxon>
        <taxon>Neoteleostei</taxon>
        <taxon>Acanthomorphata</taxon>
        <taxon>Carangaria</taxon>
        <taxon>Pleuronectiformes</taxon>
        <taxon>Pleuronectoidei</taxon>
        <taxon>Pleuronectidae</taxon>
        <taxon>Pleuronectes</taxon>
    </lineage>
</organism>
<dbReference type="InterPro" id="IPR000337">
    <property type="entry name" value="GPCR_3"/>
</dbReference>
<feature type="transmembrane region" description="Helical" evidence="12">
    <location>
        <begin position="672"/>
        <end position="696"/>
    </location>
</feature>
<evidence type="ECO:0000256" key="11">
    <source>
        <dbReference type="ARBA" id="ARBA00023224"/>
    </source>
</evidence>
<keyword evidence="10" id="KW-0325">Glycoprotein</keyword>
<dbReference type="InterPro" id="IPR004073">
    <property type="entry name" value="GPCR_3_vmron_rcpt_2"/>
</dbReference>
<name>A0A9N7YBJ5_PLEPL</name>
<accession>A0A9N7YBJ5</accession>
<dbReference type="InterPro" id="IPR001828">
    <property type="entry name" value="ANF_lig-bd_rcpt"/>
</dbReference>
<dbReference type="InterPro" id="IPR017978">
    <property type="entry name" value="GPCR_3_C"/>
</dbReference>
<dbReference type="InterPro" id="IPR017979">
    <property type="entry name" value="GPCR_3_CS"/>
</dbReference>
<dbReference type="FunFam" id="3.40.50.2300:FF:000016">
    <property type="entry name" value="Taste 1 receptor member 2"/>
    <property type="match status" value="1"/>
</dbReference>
<dbReference type="PROSITE" id="PS50259">
    <property type="entry name" value="G_PROTEIN_RECEP_F3_4"/>
    <property type="match status" value="1"/>
</dbReference>
<dbReference type="PRINTS" id="PR01535">
    <property type="entry name" value="VOMERONASL2R"/>
</dbReference>
<evidence type="ECO:0000256" key="6">
    <source>
        <dbReference type="ARBA" id="ARBA00022989"/>
    </source>
</evidence>
<keyword evidence="8 12" id="KW-0472">Membrane</keyword>
<evidence type="ECO:0000256" key="4">
    <source>
        <dbReference type="ARBA" id="ARBA00022692"/>
    </source>
</evidence>
<dbReference type="Pfam" id="PF00003">
    <property type="entry name" value="7tm_3"/>
    <property type="match status" value="1"/>
</dbReference>
<dbReference type="GO" id="GO:0005886">
    <property type="term" value="C:plasma membrane"/>
    <property type="evidence" value="ECO:0007669"/>
    <property type="project" value="UniProtKB-SubCell"/>
</dbReference>
<feature type="transmembrane region" description="Helical" evidence="12">
    <location>
        <begin position="556"/>
        <end position="580"/>
    </location>
</feature>
<keyword evidence="7" id="KW-0297">G-protein coupled receptor</keyword>
<feature type="domain" description="G-protein coupled receptors family 3 profile" evidence="14">
    <location>
        <begin position="557"/>
        <end position="821"/>
    </location>
</feature>
<evidence type="ECO:0000313" key="16">
    <source>
        <dbReference type="Proteomes" id="UP001153269"/>
    </source>
</evidence>
<keyword evidence="6 12" id="KW-1133">Transmembrane helix</keyword>
<comment type="subcellular location">
    <subcellularLocation>
        <location evidence="1">Cell membrane</location>
        <topology evidence="1">Multi-pass membrane protein</topology>
    </subcellularLocation>
</comment>
<comment type="caution">
    <text evidence="15">The sequence shown here is derived from an EMBL/GenBank/DDBJ whole genome shotgun (WGS) entry which is preliminary data.</text>
</comment>
<dbReference type="InterPro" id="IPR000068">
    <property type="entry name" value="GPCR_3_Ca_sens_rcpt-rel"/>
</dbReference>
<dbReference type="Pfam" id="PF01094">
    <property type="entry name" value="ANF_receptor"/>
    <property type="match status" value="1"/>
</dbReference>
<evidence type="ECO:0000256" key="3">
    <source>
        <dbReference type="ARBA" id="ARBA00022475"/>
    </source>
</evidence>
<dbReference type="InterPro" id="IPR028082">
    <property type="entry name" value="Peripla_BP_I"/>
</dbReference>
<keyword evidence="3" id="KW-1003">Cell membrane</keyword>
<keyword evidence="9" id="KW-0675">Receptor</keyword>
<dbReference type="PANTHER" id="PTHR24061:SF528">
    <property type="entry name" value="C-FAMILY ODORANT RECEPTOR OLFCD2-RELATED"/>
    <property type="match status" value="1"/>
</dbReference>
<dbReference type="GO" id="GO:0004930">
    <property type="term" value="F:G protein-coupled receptor activity"/>
    <property type="evidence" value="ECO:0007669"/>
    <property type="project" value="UniProtKB-KW"/>
</dbReference>
<keyword evidence="4 12" id="KW-0812">Transmembrane</keyword>
<keyword evidence="5 13" id="KW-0732">Signal</keyword>
<dbReference type="Gene3D" id="2.10.50.30">
    <property type="entry name" value="GPCR, family 3, nine cysteines domain"/>
    <property type="match status" value="1"/>
</dbReference>
<dbReference type="Proteomes" id="UP001153269">
    <property type="component" value="Unassembled WGS sequence"/>
</dbReference>
<evidence type="ECO:0000256" key="8">
    <source>
        <dbReference type="ARBA" id="ARBA00023136"/>
    </source>
</evidence>
<evidence type="ECO:0000256" key="9">
    <source>
        <dbReference type="ARBA" id="ARBA00023170"/>
    </source>
</evidence>
<reference evidence="15" key="1">
    <citation type="submission" date="2020-03" db="EMBL/GenBank/DDBJ databases">
        <authorList>
            <person name="Weist P."/>
        </authorList>
    </citation>
    <scope>NUCLEOTIDE SEQUENCE</scope>
</reference>
<feature type="transmembrane region" description="Helical" evidence="12">
    <location>
        <begin position="595"/>
        <end position="616"/>
    </location>
</feature>
<dbReference type="AlphaFoldDB" id="A0A9N7YBJ5"/>
<proteinExistence type="inferred from homology"/>
<dbReference type="InterPro" id="IPR038550">
    <property type="entry name" value="GPCR_3_9-Cys_sf"/>
</dbReference>
<dbReference type="InterPro" id="IPR011500">
    <property type="entry name" value="GPCR_3_9-Cys_dom"/>
</dbReference>
<evidence type="ECO:0000256" key="2">
    <source>
        <dbReference type="ARBA" id="ARBA00007242"/>
    </source>
</evidence>
<dbReference type="FunFam" id="2.10.50.30:FF:000002">
    <property type="entry name" value="Vomeronasal 2 receptor, h1"/>
    <property type="match status" value="1"/>
</dbReference>
<feature type="transmembrane region" description="Helical" evidence="12">
    <location>
        <begin position="751"/>
        <end position="771"/>
    </location>
</feature>
<dbReference type="CDD" id="cd15283">
    <property type="entry name" value="7tmC_V2R_pheromone"/>
    <property type="match status" value="1"/>
</dbReference>
<evidence type="ECO:0000313" key="15">
    <source>
        <dbReference type="EMBL" id="CAB1425460.1"/>
    </source>
</evidence>
<dbReference type="Gene3D" id="3.40.50.2300">
    <property type="match status" value="2"/>
</dbReference>
<dbReference type="Pfam" id="PF07562">
    <property type="entry name" value="NCD3G"/>
    <property type="match status" value="1"/>
</dbReference>
<keyword evidence="16" id="KW-1185">Reference proteome</keyword>
<evidence type="ECO:0000256" key="7">
    <source>
        <dbReference type="ARBA" id="ARBA00023040"/>
    </source>
</evidence>